<feature type="region of interest" description="Disordered" evidence="1">
    <location>
        <begin position="1"/>
        <end position="54"/>
    </location>
</feature>
<evidence type="ECO:0000256" key="1">
    <source>
        <dbReference type="SAM" id="MobiDB-lite"/>
    </source>
</evidence>
<feature type="compositionally biased region" description="Basic and acidic residues" evidence="1">
    <location>
        <begin position="1"/>
        <end position="12"/>
    </location>
</feature>
<comment type="caution">
    <text evidence="2">The sequence shown here is derived from an EMBL/GenBank/DDBJ whole genome shotgun (WGS) entry which is preliminary data.</text>
</comment>
<keyword evidence="3" id="KW-1185">Reference proteome</keyword>
<dbReference type="Proteomes" id="UP001054837">
    <property type="component" value="Unassembled WGS sequence"/>
</dbReference>
<evidence type="ECO:0000313" key="3">
    <source>
        <dbReference type="Proteomes" id="UP001054837"/>
    </source>
</evidence>
<accession>A0AAV4NS22</accession>
<dbReference type="EMBL" id="BPLQ01001892">
    <property type="protein sequence ID" value="GIX86471.1"/>
    <property type="molecule type" value="Genomic_DNA"/>
</dbReference>
<protein>
    <submittedName>
        <fullName evidence="2">Uncharacterized protein</fullName>
    </submittedName>
</protein>
<name>A0AAV4NS22_9ARAC</name>
<sequence length="82" mass="9521">MEVKTQTVKDQENANCPYMSHGRFDVSGENQEMGESKKRDQELSEIRDRTSDRETSRILLQQKKLIPVFPVGIWIAFVSHLL</sequence>
<proteinExistence type="predicted"/>
<gene>
    <name evidence="2" type="ORF">CDAR_10531</name>
</gene>
<organism evidence="2 3">
    <name type="scientific">Caerostris darwini</name>
    <dbReference type="NCBI Taxonomy" id="1538125"/>
    <lineage>
        <taxon>Eukaryota</taxon>
        <taxon>Metazoa</taxon>
        <taxon>Ecdysozoa</taxon>
        <taxon>Arthropoda</taxon>
        <taxon>Chelicerata</taxon>
        <taxon>Arachnida</taxon>
        <taxon>Araneae</taxon>
        <taxon>Araneomorphae</taxon>
        <taxon>Entelegynae</taxon>
        <taxon>Araneoidea</taxon>
        <taxon>Araneidae</taxon>
        <taxon>Caerostris</taxon>
    </lineage>
</organism>
<feature type="compositionally biased region" description="Basic and acidic residues" evidence="1">
    <location>
        <begin position="34"/>
        <end position="54"/>
    </location>
</feature>
<evidence type="ECO:0000313" key="2">
    <source>
        <dbReference type="EMBL" id="GIX86471.1"/>
    </source>
</evidence>
<dbReference type="AlphaFoldDB" id="A0AAV4NS22"/>
<reference evidence="2 3" key="1">
    <citation type="submission" date="2021-06" db="EMBL/GenBank/DDBJ databases">
        <title>Caerostris darwini draft genome.</title>
        <authorList>
            <person name="Kono N."/>
            <person name="Arakawa K."/>
        </authorList>
    </citation>
    <scope>NUCLEOTIDE SEQUENCE [LARGE SCALE GENOMIC DNA]</scope>
</reference>